<name>A0ABR3EHN3_9AGAR</name>
<sequence>MAGKKAGGSSRLLDALDNWATPGSQKLDAPSTPPGNASGYSNGITPELLSQARAEQLKQQMGLGVSPDGELSLLLPKTPSLGSKSNAIPNASGFRLNYDVETP</sequence>
<dbReference type="Proteomes" id="UP001465976">
    <property type="component" value="Unassembled WGS sequence"/>
</dbReference>
<feature type="region of interest" description="Disordered" evidence="1">
    <location>
        <begin position="1"/>
        <end position="46"/>
    </location>
</feature>
<gene>
    <name evidence="2" type="ORF">V5O48_019707</name>
</gene>
<feature type="region of interest" description="Disordered" evidence="1">
    <location>
        <begin position="76"/>
        <end position="103"/>
    </location>
</feature>
<organism evidence="2 3">
    <name type="scientific">Marasmius crinis-equi</name>
    <dbReference type="NCBI Taxonomy" id="585013"/>
    <lineage>
        <taxon>Eukaryota</taxon>
        <taxon>Fungi</taxon>
        <taxon>Dikarya</taxon>
        <taxon>Basidiomycota</taxon>
        <taxon>Agaricomycotina</taxon>
        <taxon>Agaricomycetes</taxon>
        <taxon>Agaricomycetidae</taxon>
        <taxon>Agaricales</taxon>
        <taxon>Marasmiineae</taxon>
        <taxon>Marasmiaceae</taxon>
        <taxon>Marasmius</taxon>
    </lineage>
</organism>
<feature type="compositionally biased region" description="Polar residues" evidence="1">
    <location>
        <begin position="80"/>
        <end position="89"/>
    </location>
</feature>
<feature type="non-terminal residue" evidence="2">
    <location>
        <position position="103"/>
    </location>
</feature>
<keyword evidence="3" id="KW-1185">Reference proteome</keyword>
<proteinExistence type="predicted"/>
<accession>A0ABR3EHN3</accession>
<evidence type="ECO:0000313" key="2">
    <source>
        <dbReference type="EMBL" id="KAL0562380.1"/>
    </source>
</evidence>
<reference evidence="2 3" key="1">
    <citation type="submission" date="2024-02" db="EMBL/GenBank/DDBJ databases">
        <title>A draft genome for the cacao thread blight pathogen Marasmius crinis-equi.</title>
        <authorList>
            <person name="Cohen S.P."/>
            <person name="Baruah I.K."/>
            <person name="Amoako-Attah I."/>
            <person name="Bukari Y."/>
            <person name="Meinhardt L.W."/>
            <person name="Bailey B.A."/>
        </authorList>
    </citation>
    <scope>NUCLEOTIDE SEQUENCE [LARGE SCALE GENOMIC DNA]</scope>
    <source>
        <strain evidence="2 3">GH-76</strain>
    </source>
</reference>
<protein>
    <submittedName>
        <fullName evidence="2">Uncharacterized protein</fullName>
    </submittedName>
</protein>
<dbReference type="EMBL" id="JBAHYK010005996">
    <property type="protein sequence ID" value="KAL0562380.1"/>
    <property type="molecule type" value="Genomic_DNA"/>
</dbReference>
<comment type="caution">
    <text evidence="2">The sequence shown here is derived from an EMBL/GenBank/DDBJ whole genome shotgun (WGS) entry which is preliminary data.</text>
</comment>
<feature type="compositionally biased region" description="Polar residues" evidence="1">
    <location>
        <begin position="34"/>
        <end position="44"/>
    </location>
</feature>
<evidence type="ECO:0000256" key="1">
    <source>
        <dbReference type="SAM" id="MobiDB-lite"/>
    </source>
</evidence>
<evidence type="ECO:0000313" key="3">
    <source>
        <dbReference type="Proteomes" id="UP001465976"/>
    </source>
</evidence>